<evidence type="ECO:0000259" key="11">
    <source>
        <dbReference type="Pfam" id="PF07715"/>
    </source>
</evidence>
<dbReference type="NCBIfam" id="TIGR04056">
    <property type="entry name" value="OMP_RagA_SusC"/>
    <property type="match status" value="1"/>
</dbReference>
<keyword evidence="3 8" id="KW-1134">Transmembrane beta strand</keyword>
<keyword evidence="4 8" id="KW-0812">Transmembrane</keyword>
<reference evidence="12 13" key="1">
    <citation type="submission" date="2018-12" db="EMBL/GenBank/DDBJ databases">
        <title>Flammeovirga pectinis sp. nov., isolated from the gut of the Korean scallop, Patinopecten yessoensis.</title>
        <authorList>
            <person name="Bae J.-W."/>
            <person name="Jeong Y.-S."/>
            <person name="Kang W."/>
        </authorList>
    </citation>
    <scope>NUCLEOTIDE SEQUENCE [LARGE SCALE GENOMIC DNA]</scope>
    <source>
        <strain evidence="12 13">L12M1</strain>
    </source>
</reference>
<evidence type="ECO:0000256" key="4">
    <source>
        <dbReference type="ARBA" id="ARBA00022692"/>
    </source>
</evidence>
<dbReference type="Gene3D" id="2.60.40.1120">
    <property type="entry name" value="Carboxypeptidase-like, regulatory domain"/>
    <property type="match status" value="1"/>
</dbReference>
<dbReference type="InterPro" id="IPR000531">
    <property type="entry name" value="Beta-barrel_TonB"/>
</dbReference>
<dbReference type="InterPro" id="IPR023997">
    <property type="entry name" value="TonB-dep_OMP_SusC/RagA_CS"/>
</dbReference>
<evidence type="ECO:0000256" key="7">
    <source>
        <dbReference type="ARBA" id="ARBA00023237"/>
    </source>
</evidence>
<feature type="domain" description="TonB-dependent receptor-like beta-barrel" evidence="10">
    <location>
        <begin position="397"/>
        <end position="785"/>
    </location>
</feature>
<dbReference type="KEGG" id="fll:EI427_25430"/>
<dbReference type="RefSeq" id="WP_126620386.1">
    <property type="nucleotide sequence ID" value="NZ_CP034563.1"/>
</dbReference>
<proteinExistence type="inferred from homology"/>
<evidence type="ECO:0000256" key="9">
    <source>
        <dbReference type="RuleBase" id="RU003357"/>
    </source>
</evidence>
<dbReference type="InterPro" id="IPR039426">
    <property type="entry name" value="TonB-dep_rcpt-like"/>
</dbReference>
<keyword evidence="2 8" id="KW-0813">Transport</keyword>
<evidence type="ECO:0000256" key="6">
    <source>
        <dbReference type="ARBA" id="ARBA00023136"/>
    </source>
</evidence>
<dbReference type="InterPro" id="IPR037066">
    <property type="entry name" value="Plug_dom_sf"/>
</dbReference>
<evidence type="ECO:0000256" key="3">
    <source>
        <dbReference type="ARBA" id="ARBA00022452"/>
    </source>
</evidence>
<feature type="domain" description="TonB-dependent receptor plug" evidence="11">
    <location>
        <begin position="118"/>
        <end position="225"/>
    </location>
</feature>
<evidence type="ECO:0000256" key="5">
    <source>
        <dbReference type="ARBA" id="ARBA00023077"/>
    </source>
</evidence>
<dbReference type="EMBL" id="CP034563">
    <property type="protein sequence ID" value="AZQ65558.1"/>
    <property type="molecule type" value="Genomic_DNA"/>
</dbReference>
<dbReference type="NCBIfam" id="TIGR04057">
    <property type="entry name" value="SusC_RagA_signa"/>
    <property type="match status" value="1"/>
</dbReference>
<keyword evidence="13" id="KW-1185">Reference proteome</keyword>
<comment type="similarity">
    <text evidence="8 9">Belongs to the TonB-dependent receptor family.</text>
</comment>
<evidence type="ECO:0000313" key="13">
    <source>
        <dbReference type="Proteomes" id="UP000267268"/>
    </source>
</evidence>
<dbReference type="SUPFAM" id="SSF56935">
    <property type="entry name" value="Porins"/>
    <property type="match status" value="1"/>
</dbReference>
<evidence type="ECO:0000313" key="12">
    <source>
        <dbReference type="EMBL" id="AZQ65558.1"/>
    </source>
</evidence>
<sequence length="1029" mass="113600">MNKAYVFFKIILILTLFSIISFDGYAQNVLKGQVVDASTGEPLPGVNIFIEKTTKGTITNFDGEFSLVVEPGESIVASFIGYVQQVLPVTSETIISISLEMDTEALEEVVVIGYGTQKKKEITGAVGVIKSDAILKVPTSDLGESLQGQIAGVDVQASSGRPGSESNIQIRGVVSATSAGAPLYIVDGIPFQGNPNIAPEQIESIDVLKDGASASIYGTRAAGGVILITTKRGKEGSLNVDFSGYAGVQNITSGTPLMNTTEQLYVEKTRLNAVGQEPITFLFNPNALYNNSDFVGDVQKNNAAIQSYNLGISGGTKELKFNVSTNYFNQDGVMINSGFERFTTRVNGEFKKNKFRAFASLGITDETTQQEPWALYELAIVQRPWDPALSDAQSVGDNGIFVASQNAQQYGYLARQLNNTDQRDVLSTNMALTLEYEFVKGLKYQVNLGRNTWEYERNFFRPQFLVYNENGLVPAGSNVDAMLNEDYLSNSGVTLENILKYDHSFGKHTIGLTAVYSWEEYNYKQMGVGVVGLLSNSTPVLGAGTTSTKPYGSKNTQSLVGKMFRAQYNYDNKYLASFSVRNDGSSNFSEANRYGTFYGGSVGWNISEENFFKNSTSLSFVNNLKVRASYGEVGNQNIDPYMYIPVIESGVDYPYGPEGSEELGVGAIQRQYSNQGIKWETTVSKNIGLDISMFNDRLQFTADVYRNDKEDMLLNQRLAPSSGTWATRAVNFYNNIVVNAGDMYNQGLELSLSYKQAYENGFQWSVTGTFAKNQNKVTDLNGLEGFALSGGVPVTSRGERTDPTTFLIKGYEAGAFFLLENQGVIKTSEQLEAYKELNGSALIGDMMYKDQNGDGVIDDNDRVYSGSGQAKFNMGMGINASYKGFDFYMQLYYSQGSKIYNGSQLYAYGNSRHKDQLYMWTPQNADSNIPTARNNQEHENTRARSDYFLEDGTYLRIRNMTLGYTIPNKIFNDKINSLRFYVTAQNPFTFTNYKGYDPEVGGDGLYMRGVDAGNYPVSRRFLGGVKLNF</sequence>
<keyword evidence="6 8" id="KW-0472">Membrane</keyword>
<keyword evidence="5 9" id="KW-0798">TonB box</keyword>
<dbReference type="Gene3D" id="2.40.170.20">
    <property type="entry name" value="TonB-dependent receptor, beta-barrel domain"/>
    <property type="match status" value="1"/>
</dbReference>
<dbReference type="InterPro" id="IPR008969">
    <property type="entry name" value="CarboxyPept-like_regulatory"/>
</dbReference>
<keyword evidence="7 8" id="KW-0998">Cell outer membrane</keyword>
<evidence type="ECO:0000256" key="8">
    <source>
        <dbReference type="PROSITE-ProRule" id="PRU01360"/>
    </source>
</evidence>
<dbReference type="InterPro" id="IPR036942">
    <property type="entry name" value="Beta-barrel_TonB_sf"/>
</dbReference>
<dbReference type="AlphaFoldDB" id="A0A3Q9FUR1"/>
<gene>
    <name evidence="12" type="ORF">EI427_25430</name>
</gene>
<name>A0A3Q9FUR1_9BACT</name>
<evidence type="ECO:0000256" key="1">
    <source>
        <dbReference type="ARBA" id="ARBA00004571"/>
    </source>
</evidence>
<dbReference type="OrthoDB" id="9768177at2"/>
<protein>
    <submittedName>
        <fullName evidence="12">TonB-dependent receptor</fullName>
    </submittedName>
</protein>
<dbReference type="SUPFAM" id="SSF49464">
    <property type="entry name" value="Carboxypeptidase regulatory domain-like"/>
    <property type="match status" value="1"/>
</dbReference>
<dbReference type="InterPro" id="IPR023996">
    <property type="entry name" value="TonB-dep_OMP_SusC/RagA"/>
</dbReference>
<dbReference type="GO" id="GO:0009279">
    <property type="term" value="C:cell outer membrane"/>
    <property type="evidence" value="ECO:0007669"/>
    <property type="project" value="UniProtKB-SubCell"/>
</dbReference>
<dbReference type="Gene3D" id="2.170.130.10">
    <property type="entry name" value="TonB-dependent receptor, plug domain"/>
    <property type="match status" value="1"/>
</dbReference>
<keyword evidence="12" id="KW-0675">Receptor</keyword>
<dbReference type="InterPro" id="IPR012910">
    <property type="entry name" value="Plug_dom"/>
</dbReference>
<dbReference type="Proteomes" id="UP000267268">
    <property type="component" value="Chromosome 2"/>
</dbReference>
<evidence type="ECO:0000259" key="10">
    <source>
        <dbReference type="Pfam" id="PF00593"/>
    </source>
</evidence>
<organism evidence="12 13">
    <name type="scientific">Flammeovirga pectinis</name>
    <dbReference type="NCBI Taxonomy" id="2494373"/>
    <lineage>
        <taxon>Bacteria</taxon>
        <taxon>Pseudomonadati</taxon>
        <taxon>Bacteroidota</taxon>
        <taxon>Cytophagia</taxon>
        <taxon>Cytophagales</taxon>
        <taxon>Flammeovirgaceae</taxon>
        <taxon>Flammeovirga</taxon>
    </lineage>
</organism>
<dbReference type="Pfam" id="PF00593">
    <property type="entry name" value="TonB_dep_Rec_b-barrel"/>
    <property type="match status" value="1"/>
</dbReference>
<dbReference type="PROSITE" id="PS52016">
    <property type="entry name" value="TONB_DEPENDENT_REC_3"/>
    <property type="match status" value="1"/>
</dbReference>
<accession>A0A3Q9FUR1</accession>
<dbReference type="Pfam" id="PF13715">
    <property type="entry name" value="CarbopepD_reg_2"/>
    <property type="match status" value="1"/>
</dbReference>
<dbReference type="Pfam" id="PF07715">
    <property type="entry name" value="Plug"/>
    <property type="match status" value="1"/>
</dbReference>
<comment type="subcellular location">
    <subcellularLocation>
        <location evidence="1 8">Cell outer membrane</location>
        <topology evidence="1 8">Multi-pass membrane protein</topology>
    </subcellularLocation>
</comment>
<evidence type="ECO:0000256" key="2">
    <source>
        <dbReference type="ARBA" id="ARBA00022448"/>
    </source>
</evidence>